<evidence type="ECO:0008006" key="9">
    <source>
        <dbReference type="Google" id="ProtNLM"/>
    </source>
</evidence>
<name>A0A061J7B6_TRYRA</name>
<evidence type="ECO:0000256" key="6">
    <source>
        <dbReference type="SAM" id="Phobius"/>
    </source>
</evidence>
<dbReference type="GO" id="GO:0016020">
    <property type="term" value="C:membrane"/>
    <property type="evidence" value="ECO:0007669"/>
    <property type="project" value="UniProtKB-SubCell"/>
</dbReference>
<evidence type="ECO:0000256" key="1">
    <source>
        <dbReference type="ARBA" id="ARBA00004370"/>
    </source>
</evidence>
<dbReference type="PANTHER" id="PTHR12668:SF43">
    <property type="entry name" value="TRANSMEMBRANE PROTEIN 14 HOMOLOG"/>
    <property type="match status" value="1"/>
</dbReference>
<keyword evidence="4 6" id="KW-1133">Transmembrane helix</keyword>
<dbReference type="OrthoDB" id="5620at2759"/>
<evidence type="ECO:0000313" key="7">
    <source>
        <dbReference type="EMBL" id="ESL09172.1"/>
    </source>
</evidence>
<evidence type="ECO:0000256" key="3">
    <source>
        <dbReference type="ARBA" id="ARBA00022692"/>
    </source>
</evidence>
<dbReference type="PANTHER" id="PTHR12668">
    <property type="entry name" value="TRANSMEMBRANE PROTEIN 14, 15"/>
    <property type="match status" value="1"/>
</dbReference>
<keyword evidence="3 6" id="KW-0812">Transmembrane</keyword>
<keyword evidence="8" id="KW-1185">Reference proteome</keyword>
<evidence type="ECO:0000256" key="2">
    <source>
        <dbReference type="ARBA" id="ARBA00007590"/>
    </source>
</evidence>
<comment type="caution">
    <text evidence="7">The sequence shown here is derived from an EMBL/GenBank/DDBJ whole genome shotgun (WGS) entry which is preliminary data.</text>
</comment>
<dbReference type="InterPro" id="IPR044890">
    <property type="entry name" value="TMEM14_sf"/>
</dbReference>
<reference evidence="7 8" key="1">
    <citation type="submission" date="2013-07" db="EMBL/GenBank/DDBJ databases">
        <authorList>
            <person name="Stoco P.H."/>
            <person name="Wagner G."/>
            <person name="Gerber A."/>
            <person name="Zaha A."/>
            <person name="Thompson C."/>
            <person name="Bartholomeu D.C."/>
            <person name="Luckemeyer D.D."/>
            <person name="Bahia D."/>
            <person name="Loreto E."/>
            <person name="Prestes E.B."/>
            <person name="Lima F.M."/>
            <person name="Rodrigues-Luiz G."/>
            <person name="Vallejo G.A."/>
            <person name="Filho J.F."/>
            <person name="Monteiro K.M."/>
            <person name="Tyler K.M."/>
            <person name="de Almeida L.G."/>
            <person name="Ortiz M.F."/>
            <person name="Siervo M.A."/>
            <person name="de Moraes M.H."/>
            <person name="Cunha O.L."/>
            <person name="Mendonca-Neto R."/>
            <person name="Silva R."/>
            <person name="Teixeira S.M."/>
            <person name="Murta S.M."/>
            <person name="Sincero T.C."/>
            <person name="Mendes T.A."/>
            <person name="Urmenyi T.P."/>
            <person name="Silva V.G."/>
            <person name="da Rocha W.D."/>
            <person name="Andersson B."/>
            <person name="Romanha A.J."/>
            <person name="Steindel M."/>
            <person name="de Vasconcelos A.T."/>
            <person name="Grisard E.C."/>
        </authorList>
    </citation>
    <scope>NUCLEOTIDE SEQUENCE [LARGE SCALE GENOMIC DNA]</scope>
    <source>
        <strain evidence="7 8">SC58</strain>
    </source>
</reference>
<dbReference type="VEuPathDB" id="TriTrypDB:TRSC58_03112"/>
<sequence>MASSFLAGVLAVGMPVGGVMGYRKGSVASLIAGSLSGALMGVSTLLLMHDPANKMGNALAATVSFIVASAMGQRYYKSRKLVPLIVASVNALSFLLVFGPNSFSTRS</sequence>
<dbReference type="Proteomes" id="UP000031737">
    <property type="component" value="Unassembled WGS sequence"/>
</dbReference>
<keyword evidence="5 6" id="KW-0472">Membrane</keyword>
<evidence type="ECO:0000256" key="4">
    <source>
        <dbReference type="ARBA" id="ARBA00022989"/>
    </source>
</evidence>
<dbReference type="EMBL" id="AUPL01003112">
    <property type="protein sequence ID" value="ESL09172.1"/>
    <property type="molecule type" value="Genomic_DNA"/>
</dbReference>
<accession>A0A061J7B6</accession>
<proteinExistence type="inferred from homology"/>
<organism evidence="7 8">
    <name type="scientific">Trypanosoma rangeli SC58</name>
    <dbReference type="NCBI Taxonomy" id="429131"/>
    <lineage>
        <taxon>Eukaryota</taxon>
        <taxon>Discoba</taxon>
        <taxon>Euglenozoa</taxon>
        <taxon>Kinetoplastea</taxon>
        <taxon>Metakinetoplastina</taxon>
        <taxon>Trypanosomatida</taxon>
        <taxon>Trypanosomatidae</taxon>
        <taxon>Trypanosoma</taxon>
        <taxon>Herpetosoma</taxon>
    </lineage>
</organism>
<dbReference type="Pfam" id="PF03647">
    <property type="entry name" value="Tmemb_14"/>
    <property type="match status" value="1"/>
</dbReference>
<feature type="transmembrane region" description="Helical" evidence="6">
    <location>
        <begin position="81"/>
        <end position="99"/>
    </location>
</feature>
<comment type="subcellular location">
    <subcellularLocation>
        <location evidence="1">Membrane</location>
    </subcellularLocation>
</comment>
<gene>
    <name evidence="7" type="ORF">TRSC58_03112</name>
</gene>
<comment type="similarity">
    <text evidence="2">Belongs to the TMEM14 family.</text>
</comment>
<evidence type="ECO:0000256" key="5">
    <source>
        <dbReference type="ARBA" id="ARBA00023136"/>
    </source>
</evidence>
<evidence type="ECO:0000313" key="8">
    <source>
        <dbReference type="Proteomes" id="UP000031737"/>
    </source>
</evidence>
<feature type="transmembrane region" description="Helical" evidence="6">
    <location>
        <begin position="31"/>
        <end position="48"/>
    </location>
</feature>
<dbReference type="Gene3D" id="1.10.10.1740">
    <property type="entry name" value="Transmembrane protein 14-like"/>
    <property type="match status" value="1"/>
</dbReference>
<dbReference type="AlphaFoldDB" id="A0A061J7B6"/>
<protein>
    <recommendedName>
        <fullName evidence="9">Transmembrane protein</fullName>
    </recommendedName>
</protein>
<dbReference type="InterPro" id="IPR005349">
    <property type="entry name" value="TMEM14"/>
</dbReference>